<proteinExistence type="inferred from homology"/>
<dbReference type="CDD" id="cd06582">
    <property type="entry name" value="TM_PBP1_LivH_like"/>
    <property type="match status" value="1"/>
</dbReference>
<dbReference type="InterPro" id="IPR052157">
    <property type="entry name" value="BCAA_transport_permease"/>
</dbReference>
<dbReference type="GO" id="GO:0042941">
    <property type="term" value="P:D-alanine transmembrane transport"/>
    <property type="evidence" value="ECO:0007669"/>
    <property type="project" value="TreeGrafter"/>
</dbReference>
<evidence type="ECO:0000256" key="1">
    <source>
        <dbReference type="ARBA" id="ARBA00004651"/>
    </source>
</evidence>
<comment type="subcellular location">
    <subcellularLocation>
        <location evidence="1">Cell membrane</location>
        <topology evidence="1">Multi-pass membrane protein</topology>
    </subcellularLocation>
</comment>
<keyword evidence="3" id="KW-1003">Cell membrane</keyword>
<name>A0A0J9F726_9FIRM</name>
<dbReference type="AlphaFoldDB" id="A0A0J9F726"/>
<dbReference type="OrthoDB" id="9807115at2"/>
<feature type="transmembrane region" description="Helical" evidence="10">
    <location>
        <begin position="231"/>
        <end position="259"/>
    </location>
</feature>
<evidence type="ECO:0000256" key="9">
    <source>
        <dbReference type="ARBA" id="ARBA00037998"/>
    </source>
</evidence>
<dbReference type="GO" id="GO:0005886">
    <property type="term" value="C:plasma membrane"/>
    <property type="evidence" value="ECO:0007669"/>
    <property type="project" value="UniProtKB-SubCell"/>
</dbReference>
<evidence type="ECO:0000256" key="7">
    <source>
        <dbReference type="ARBA" id="ARBA00022989"/>
    </source>
</evidence>
<keyword evidence="6" id="KW-0029">Amino-acid transport</keyword>
<comment type="caution">
    <text evidence="11">The sequence shown here is derived from an EMBL/GenBank/DDBJ whole genome shotgun (WGS) entry which is preliminary data.</text>
</comment>
<evidence type="ECO:0000256" key="6">
    <source>
        <dbReference type="ARBA" id="ARBA00022970"/>
    </source>
</evidence>
<evidence type="ECO:0000256" key="2">
    <source>
        <dbReference type="ARBA" id="ARBA00022448"/>
    </source>
</evidence>
<dbReference type="EMBL" id="ADLK01000002">
    <property type="protein sequence ID" value="KMW24010.1"/>
    <property type="molecule type" value="Genomic_DNA"/>
</dbReference>
<dbReference type="GO" id="GO:0005304">
    <property type="term" value="F:L-valine transmembrane transporter activity"/>
    <property type="evidence" value="ECO:0007669"/>
    <property type="project" value="TreeGrafter"/>
</dbReference>
<keyword evidence="8 10" id="KW-0472">Membrane</keyword>
<dbReference type="RefSeq" id="WP_007862526.1">
    <property type="nucleotide sequence ID" value="NZ_KQ235875.1"/>
</dbReference>
<feature type="transmembrane region" description="Helical" evidence="10">
    <location>
        <begin position="37"/>
        <end position="55"/>
    </location>
</feature>
<feature type="transmembrane region" description="Helical" evidence="10">
    <location>
        <begin position="266"/>
        <end position="284"/>
    </location>
</feature>
<feature type="transmembrane region" description="Helical" evidence="10">
    <location>
        <begin position="144"/>
        <end position="164"/>
    </location>
</feature>
<dbReference type="GO" id="GO:0015190">
    <property type="term" value="F:L-leucine transmembrane transporter activity"/>
    <property type="evidence" value="ECO:0007669"/>
    <property type="project" value="TreeGrafter"/>
</dbReference>
<comment type="similarity">
    <text evidence="9">Belongs to the binding-protein-dependent transport system permease family. LivHM subfamily.</text>
</comment>
<sequence>MNMFLQQLVTGISIGSVYALLAVGYALVFSVFNFSNFGFGPVMMLGAFAAFYAIPALNLPLFPSILLAMVVAGIVSFIMELTVYRPMRQKKTLKLYLMIAGLGINTFVPNAAIQIFGGGVHAFPSDWARVTIQMGGVAVPRSDILAAVLSILMLAGLWMFLYNTRMGLGIRASSFDTNTASLMGINVNFVAMIVFLLSGAAAGLAGCFYGMKYSVFPSMGAIANKGFVAATIGGLGSLTGAVISGLLLGFLETMIAGYVSSTYRDLIAYAMLVIVLIFMPNGILGKGMHDKI</sequence>
<evidence type="ECO:0000256" key="10">
    <source>
        <dbReference type="SAM" id="Phobius"/>
    </source>
</evidence>
<dbReference type="Pfam" id="PF02653">
    <property type="entry name" value="BPD_transp_2"/>
    <property type="match status" value="1"/>
</dbReference>
<accession>A0A0J9F726</accession>
<dbReference type="InterPro" id="IPR001851">
    <property type="entry name" value="ABC_transp_permease"/>
</dbReference>
<dbReference type="GeneID" id="93166548"/>
<dbReference type="GO" id="GO:0015188">
    <property type="term" value="F:L-isoleucine transmembrane transporter activity"/>
    <property type="evidence" value="ECO:0007669"/>
    <property type="project" value="TreeGrafter"/>
</dbReference>
<keyword evidence="4" id="KW-0997">Cell inner membrane</keyword>
<evidence type="ECO:0000256" key="4">
    <source>
        <dbReference type="ARBA" id="ARBA00022519"/>
    </source>
</evidence>
<feature type="transmembrane region" description="Helical" evidence="10">
    <location>
        <begin position="185"/>
        <end position="211"/>
    </location>
</feature>
<evidence type="ECO:0000256" key="5">
    <source>
        <dbReference type="ARBA" id="ARBA00022692"/>
    </source>
</evidence>
<reference evidence="11 12" key="1">
    <citation type="submission" date="2011-04" db="EMBL/GenBank/DDBJ databases">
        <title>The Genome Sequence of Clostridium citroniae WAL-19142.</title>
        <authorList>
            <consortium name="The Broad Institute Genome Sequencing Platform"/>
            <person name="Earl A."/>
            <person name="Ward D."/>
            <person name="Feldgarden M."/>
            <person name="Gevers D."/>
            <person name="Warren Y.A."/>
            <person name="Tyrrell K.L."/>
            <person name="Citron D.M."/>
            <person name="Goldstein E.J."/>
            <person name="Daigneault M."/>
            <person name="Allen-Vercoe E."/>
            <person name="Young S.K."/>
            <person name="Zeng Q."/>
            <person name="Gargeya S."/>
            <person name="Fitzgerald M."/>
            <person name="Haas B."/>
            <person name="Abouelleil A."/>
            <person name="Alvarado L."/>
            <person name="Arachchi H.M."/>
            <person name="Berlin A."/>
            <person name="Brown A."/>
            <person name="Chapman S.B."/>
            <person name="Chen Z."/>
            <person name="Dunbar C."/>
            <person name="Freedman E."/>
            <person name="Gearin G."/>
            <person name="Gellesch M."/>
            <person name="Goldberg J."/>
            <person name="Griggs A."/>
            <person name="Gujja S."/>
            <person name="Heilman E.R."/>
            <person name="Heiman D."/>
            <person name="Howarth C."/>
            <person name="Larson L."/>
            <person name="Lui A."/>
            <person name="MacDonald P.J."/>
            <person name="Mehta T."/>
            <person name="Montmayeur A."/>
            <person name="Murphy C."/>
            <person name="Neiman D."/>
            <person name="Pearson M."/>
            <person name="Priest M."/>
            <person name="Roberts A."/>
            <person name="Saif S."/>
            <person name="Shea T."/>
            <person name="Shenoy N."/>
            <person name="Sisk P."/>
            <person name="Stolte C."/>
            <person name="Sykes S."/>
            <person name="White J."/>
            <person name="Yandava C."/>
            <person name="Wortman J."/>
            <person name="Nusbaum C."/>
            <person name="Birren B."/>
        </authorList>
    </citation>
    <scope>NUCLEOTIDE SEQUENCE [LARGE SCALE GENOMIC DNA]</scope>
    <source>
        <strain evidence="11 12">WAL-19142</strain>
    </source>
</reference>
<evidence type="ECO:0000313" key="12">
    <source>
        <dbReference type="Proteomes" id="UP000037392"/>
    </source>
</evidence>
<evidence type="ECO:0008006" key="13">
    <source>
        <dbReference type="Google" id="ProtNLM"/>
    </source>
</evidence>
<feature type="transmembrane region" description="Helical" evidence="10">
    <location>
        <begin position="12"/>
        <end position="32"/>
    </location>
</feature>
<organism evidence="11 12">
    <name type="scientific">[Clostridium] citroniae WAL-19142</name>
    <dbReference type="NCBI Taxonomy" id="742734"/>
    <lineage>
        <taxon>Bacteria</taxon>
        <taxon>Bacillati</taxon>
        <taxon>Bacillota</taxon>
        <taxon>Clostridia</taxon>
        <taxon>Lachnospirales</taxon>
        <taxon>Lachnospiraceae</taxon>
        <taxon>Enterocloster</taxon>
    </lineage>
</organism>
<evidence type="ECO:0000256" key="8">
    <source>
        <dbReference type="ARBA" id="ARBA00023136"/>
    </source>
</evidence>
<feature type="transmembrane region" description="Helical" evidence="10">
    <location>
        <begin position="61"/>
        <end position="83"/>
    </location>
</feature>
<keyword evidence="5 10" id="KW-0812">Transmembrane</keyword>
<feature type="transmembrane region" description="Helical" evidence="10">
    <location>
        <begin position="95"/>
        <end position="117"/>
    </location>
</feature>
<evidence type="ECO:0000313" key="11">
    <source>
        <dbReference type="EMBL" id="KMW24010.1"/>
    </source>
</evidence>
<dbReference type="PANTHER" id="PTHR11795">
    <property type="entry name" value="BRANCHED-CHAIN AMINO ACID TRANSPORT SYSTEM PERMEASE PROTEIN LIVH"/>
    <property type="match status" value="1"/>
</dbReference>
<protein>
    <recommendedName>
        <fullName evidence="13">Branched-chain amino acid ABC transporter permease</fullName>
    </recommendedName>
</protein>
<dbReference type="GO" id="GO:0015808">
    <property type="term" value="P:L-alanine transport"/>
    <property type="evidence" value="ECO:0007669"/>
    <property type="project" value="TreeGrafter"/>
</dbReference>
<dbReference type="GO" id="GO:1903806">
    <property type="term" value="P:L-isoleucine import across plasma membrane"/>
    <property type="evidence" value="ECO:0007669"/>
    <property type="project" value="TreeGrafter"/>
</dbReference>
<dbReference type="GO" id="GO:0015192">
    <property type="term" value="F:L-phenylalanine transmembrane transporter activity"/>
    <property type="evidence" value="ECO:0007669"/>
    <property type="project" value="TreeGrafter"/>
</dbReference>
<dbReference type="Proteomes" id="UP000037392">
    <property type="component" value="Unassembled WGS sequence"/>
</dbReference>
<keyword evidence="7 10" id="KW-1133">Transmembrane helix</keyword>
<dbReference type="PATRIC" id="fig|742734.4.peg.824"/>
<keyword evidence="2" id="KW-0813">Transport</keyword>
<dbReference type="PANTHER" id="PTHR11795:SF371">
    <property type="entry name" value="HIGH-AFFINITY BRANCHED-CHAIN AMINO ACID TRANSPORT SYSTEM PERMEASE PROTEIN LIVH"/>
    <property type="match status" value="1"/>
</dbReference>
<gene>
    <name evidence="11" type="ORF">HMPREF9470_00775</name>
</gene>
<evidence type="ECO:0000256" key="3">
    <source>
        <dbReference type="ARBA" id="ARBA00022475"/>
    </source>
</evidence>